<dbReference type="Gene3D" id="3.40.50.720">
    <property type="entry name" value="NAD(P)-binding Rossmann-like Domain"/>
    <property type="match status" value="1"/>
</dbReference>
<dbReference type="Proteomes" id="UP000184267">
    <property type="component" value="Unassembled WGS sequence"/>
</dbReference>
<evidence type="ECO:0000313" key="2">
    <source>
        <dbReference type="EMBL" id="OJT07052.1"/>
    </source>
</evidence>
<evidence type="ECO:0000259" key="1">
    <source>
        <dbReference type="SMART" id="SM00829"/>
    </source>
</evidence>
<protein>
    <submittedName>
        <fullName evidence="2">Protein TOXD</fullName>
    </submittedName>
</protein>
<dbReference type="InterPro" id="IPR013154">
    <property type="entry name" value="ADH-like_N"/>
</dbReference>
<dbReference type="Pfam" id="PF08240">
    <property type="entry name" value="ADH_N"/>
    <property type="match status" value="1"/>
</dbReference>
<dbReference type="AlphaFoldDB" id="A0A1M2VHJ4"/>
<dbReference type="InterPro" id="IPR013149">
    <property type="entry name" value="ADH-like_C"/>
</dbReference>
<dbReference type="InterPro" id="IPR011032">
    <property type="entry name" value="GroES-like_sf"/>
</dbReference>
<accession>A0A1M2VHJ4</accession>
<dbReference type="InterPro" id="IPR020843">
    <property type="entry name" value="ER"/>
</dbReference>
<dbReference type="SUPFAM" id="SSF51735">
    <property type="entry name" value="NAD(P)-binding Rossmann-fold domains"/>
    <property type="match status" value="1"/>
</dbReference>
<dbReference type="GO" id="GO:0016651">
    <property type="term" value="F:oxidoreductase activity, acting on NAD(P)H"/>
    <property type="evidence" value="ECO:0007669"/>
    <property type="project" value="InterPro"/>
</dbReference>
<comment type="caution">
    <text evidence="2">The sequence shown here is derived from an EMBL/GenBank/DDBJ whole genome shotgun (WGS) entry which is preliminary data.</text>
</comment>
<dbReference type="STRING" id="154538.A0A1M2VHJ4"/>
<dbReference type="OMA" id="LTLMWAN"/>
<gene>
    <name evidence="2" type="ORF">TRAPUB_2084</name>
</gene>
<evidence type="ECO:0000313" key="3">
    <source>
        <dbReference type="Proteomes" id="UP000184267"/>
    </source>
</evidence>
<dbReference type="Pfam" id="PF00107">
    <property type="entry name" value="ADH_zinc_N"/>
    <property type="match status" value="1"/>
</dbReference>
<dbReference type="PANTHER" id="PTHR45348">
    <property type="entry name" value="HYPOTHETICAL OXIDOREDUCTASE (EUROFUNG)"/>
    <property type="match status" value="1"/>
</dbReference>
<name>A0A1M2VHJ4_TRAPU</name>
<proteinExistence type="predicted"/>
<dbReference type="EMBL" id="MNAD01001225">
    <property type="protein sequence ID" value="OJT07052.1"/>
    <property type="molecule type" value="Genomic_DNA"/>
</dbReference>
<dbReference type="OrthoDB" id="10257049at2759"/>
<dbReference type="SMART" id="SM00829">
    <property type="entry name" value="PKS_ER"/>
    <property type="match status" value="1"/>
</dbReference>
<dbReference type="PANTHER" id="PTHR45348:SF2">
    <property type="entry name" value="ZINC-TYPE ALCOHOL DEHYDROGENASE-LIKE PROTEIN C2E1P3.01"/>
    <property type="match status" value="1"/>
</dbReference>
<dbReference type="Gene3D" id="3.90.180.10">
    <property type="entry name" value="Medium-chain alcohol dehydrogenases, catalytic domain"/>
    <property type="match status" value="1"/>
</dbReference>
<sequence length="355" mass="37939">MSSPSIPNYMKALVVQPDKTLAVAHNHPVPTINENEVLVKTMSVALGPPDLLALKAAPSSPGLLPILGCDWAGEVMQVGTNVTTRKAGERVAGFVHGGRSAERGAFAEYVKSPADLVWPIPEALSFEEAASMSIGTYTCVQALYHKGRLELPLLADDVSQKDEWVFIYGGSSSCGQYAIQLARASGFKVVTTSSPRNFDLLRSLGATAVFDYRDPAVVDKVKAVTGDTIRYGLDAIGLSDTQELSQRIFGSEGGKLLTLMWANKTRVREDVELIFTLVHTGLGLTIDMPGAHFPASPEDTAQMVAFAATIPRLVEQGRLKPNPIRRLAGGLAAISEGLNLLEEGKVSGEKIVVVL</sequence>
<dbReference type="CDD" id="cd08249">
    <property type="entry name" value="enoyl_reductase_like"/>
    <property type="match status" value="1"/>
</dbReference>
<dbReference type="InterPro" id="IPR047122">
    <property type="entry name" value="Trans-enoyl_RdTase-like"/>
</dbReference>
<keyword evidence="3" id="KW-1185">Reference proteome</keyword>
<organism evidence="2 3">
    <name type="scientific">Trametes pubescens</name>
    <name type="common">White-rot fungus</name>
    <dbReference type="NCBI Taxonomy" id="154538"/>
    <lineage>
        <taxon>Eukaryota</taxon>
        <taxon>Fungi</taxon>
        <taxon>Dikarya</taxon>
        <taxon>Basidiomycota</taxon>
        <taxon>Agaricomycotina</taxon>
        <taxon>Agaricomycetes</taxon>
        <taxon>Polyporales</taxon>
        <taxon>Polyporaceae</taxon>
        <taxon>Trametes</taxon>
    </lineage>
</organism>
<feature type="domain" description="Enoyl reductase (ER)" evidence="1">
    <location>
        <begin position="16"/>
        <end position="353"/>
    </location>
</feature>
<dbReference type="InterPro" id="IPR036291">
    <property type="entry name" value="NAD(P)-bd_dom_sf"/>
</dbReference>
<dbReference type="SUPFAM" id="SSF50129">
    <property type="entry name" value="GroES-like"/>
    <property type="match status" value="1"/>
</dbReference>
<reference evidence="2 3" key="1">
    <citation type="submission" date="2016-10" db="EMBL/GenBank/DDBJ databases">
        <title>Genome sequence of the basidiomycete white-rot fungus Trametes pubescens.</title>
        <authorList>
            <person name="Makela M.R."/>
            <person name="Granchi Z."/>
            <person name="Peng M."/>
            <person name="De Vries R.P."/>
            <person name="Grigoriev I."/>
            <person name="Riley R."/>
            <person name="Hilden K."/>
        </authorList>
    </citation>
    <scope>NUCLEOTIDE SEQUENCE [LARGE SCALE GENOMIC DNA]</scope>
    <source>
        <strain evidence="2 3">FBCC735</strain>
    </source>
</reference>